<evidence type="ECO:0000313" key="1">
    <source>
        <dbReference type="EMBL" id="CAE7431669.1"/>
    </source>
</evidence>
<dbReference type="Proteomes" id="UP000601435">
    <property type="component" value="Unassembled WGS sequence"/>
</dbReference>
<feature type="non-terminal residue" evidence="1">
    <location>
        <position position="1"/>
    </location>
</feature>
<keyword evidence="2" id="KW-1185">Reference proteome</keyword>
<evidence type="ECO:0000313" key="2">
    <source>
        <dbReference type="Proteomes" id="UP000601435"/>
    </source>
</evidence>
<comment type="caution">
    <text evidence="1">The sequence shown here is derived from an EMBL/GenBank/DDBJ whole genome shotgun (WGS) entry which is preliminary data.</text>
</comment>
<name>A0A812RC61_9DINO</name>
<feature type="non-terminal residue" evidence="1">
    <location>
        <position position="333"/>
    </location>
</feature>
<accession>A0A812RC61</accession>
<protein>
    <submittedName>
        <fullName evidence="1">Uncharacterized protein</fullName>
    </submittedName>
</protein>
<dbReference type="OrthoDB" id="272750at2759"/>
<dbReference type="AlphaFoldDB" id="A0A812RC61"/>
<sequence>AWRDFRAQLIAREEAEATGRERRTVAPKNAQLLRSQSEELWNEYMNGAWAHVAPVEVGGLLCRSPLPAQITWLMRQNSSRFVWARRLRERILQELPEVSGRQPEELFETWSQNTMFCYKVADKLTETALLEIAASAKKNGIDMRSLDDAGRELVMLYGSMERTWQSVCLVLHADSTSCAAQAVAINRPFARSVDDALARFLLFGAPAASSDSLSEEEQRDQQRLQYRFLEAFGDNAAVYIGGPEMQSAPGLLIHGFELEGSSELAPGTRIYQGGVEAAIDGILAGRYSPLDFRWFVGRHLDLRTDDFAWISMASARPLTLKQCLGLPKPLWHE</sequence>
<dbReference type="Gene3D" id="3.40.1740.10">
    <property type="entry name" value="VC0467-like"/>
    <property type="match status" value="1"/>
</dbReference>
<gene>
    <name evidence="1" type="ORF">SNEC2469_LOCUS11853</name>
</gene>
<reference evidence="1" key="1">
    <citation type="submission" date="2021-02" db="EMBL/GenBank/DDBJ databases">
        <authorList>
            <person name="Dougan E. K."/>
            <person name="Rhodes N."/>
            <person name="Thang M."/>
            <person name="Chan C."/>
        </authorList>
    </citation>
    <scope>NUCLEOTIDE SEQUENCE</scope>
</reference>
<proteinExistence type="predicted"/>
<dbReference type="EMBL" id="CAJNJA010018798">
    <property type="protein sequence ID" value="CAE7431669.1"/>
    <property type="molecule type" value="Genomic_DNA"/>
</dbReference>
<organism evidence="1 2">
    <name type="scientific">Symbiodinium necroappetens</name>
    <dbReference type="NCBI Taxonomy" id="1628268"/>
    <lineage>
        <taxon>Eukaryota</taxon>
        <taxon>Sar</taxon>
        <taxon>Alveolata</taxon>
        <taxon>Dinophyceae</taxon>
        <taxon>Suessiales</taxon>
        <taxon>Symbiodiniaceae</taxon>
        <taxon>Symbiodinium</taxon>
    </lineage>
</organism>